<keyword evidence="3" id="KW-1185">Reference proteome</keyword>
<protein>
    <submittedName>
        <fullName evidence="2">Dihydroflavonol-4-reductase</fullName>
    </submittedName>
</protein>
<dbReference type="Pfam" id="PF01370">
    <property type="entry name" value="Epimerase"/>
    <property type="match status" value="1"/>
</dbReference>
<dbReference type="GO" id="GO:0004029">
    <property type="term" value="F:aldehyde dehydrogenase (NAD+) activity"/>
    <property type="evidence" value="ECO:0007669"/>
    <property type="project" value="TreeGrafter"/>
</dbReference>
<dbReference type="PANTHER" id="PTHR48079">
    <property type="entry name" value="PROTEIN YEEZ"/>
    <property type="match status" value="1"/>
</dbReference>
<dbReference type="KEGG" id="samy:DB32_004375"/>
<dbReference type="GO" id="GO:0005737">
    <property type="term" value="C:cytoplasm"/>
    <property type="evidence" value="ECO:0007669"/>
    <property type="project" value="TreeGrafter"/>
</dbReference>
<dbReference type="PANTHER" id="PTHR48079:SF6">
    <property type="entry name" value="NAD(P)-BINDING DOMAIN-CONTAINING PROTEIN-RELATED"/>
    <property type="match status" value="1"/>
</dbReference>
<accession>A0A0F6YIX1</accession>
<feature type="domain" description="NAD-dependent epimerase/dehydratase" evidence="1">
    <location>
        <begin position="4"/>
        <end position="228"/>
    </location>
</feature>
<evidence type="ECO:0000313" key="3">
    <source>
        <dbReference type="Proteomes" id="UP000034883"/>
    </source>
</evidence>
<dbReference type="Proteomes" id="UP000034883">
    <property type="component" value="Chromosome"/>
</dbReference>
<dbReference type="OrthoDB" id="9814124at2"/>
<dbReference type="RefSeq" id="WP_053234509.1">
    <property type="nucleotide sequence ID" value="NZ_CP011125.1"/>
</dbReference>
<dbReference type="STRING" id="927083.DB32_004375"/>
<dbReference type="AlphaFoldDB" id="A0A0F6YIX1"/>
<organism evidence="2 3">
    <name type="scientific">Sandaracinus amylolyticus</name>
    <dbReference type="NCBI Taxonomy" id="927083"/>
    <lineage>
        <taxon>Bacteria</taxon>
        <taxon>Pseudomonadati</taxon>
        <taxon>Myxococcota</taxon>
        <taxon>Polyangia</taxon>
        <taxon>Polyangiales</taxon>
        <taxon>Sandaracinaceae</taxon>
        <taxon>Sandaracinus</taxon>
    </lineage>
</organism>
<sequence>MKRALVTGGCGFLGSWMVRRLIDRGVAVRVLAAKGEPRDNVTGLDVDVIEGDVRSVDVCKRAVEGMDTVFHAAAIYKDWAPDPAPMYDVNLRGTFHVIEAARRAGVQRVIYTASIVSVGRPKPGTLGDETTPYEAWDLDFPYSRSKLHSRELAEYFAAWDLDVRVVCPGIVLGPNDIRPTPSGGLILGSLKTPGPAVVYEGGASYVDVRDAAEAHVLAAEKGKKGERYLATAHNLTNEELIRAIDRVTGRKRPLLRLPVAAARGIAIAMEAQAARTGEPPLLARDFFEYSLKPSYYSNAKSVRELGARYRPIEETIGDAVAWFRGRGMV</sequence>
<proteinExistence type="predicted"/>
<dbReference type="SUPFAM" id="SSF51735">
    <property type="entry name" value="NAD(P)-binding Rossmann-fold domains"/>
    <property type="match status" value="1"/>
</dbReference>
<evidence type="ECO:0000259" key="1">
    <source>
        <dbReference type="Pfam" id="PF01370"/>
    </source>
</evidence>
<dbReference type="InterPro" id="IPR001509">
    <property type="entry name" value="Epimerase_deHydtase"/>
</dbReference>
<evidence type="ECO:0000313" key="2">
    <source>
        <dbReference type="EMBL" id="AKF07226.1"/>
    </source>
</evidence>
<dbReference type="InterPro" id="IPR036291">
    <property type="entry name" value="NAD(P)-bd_dom_sf"/>
</dbReference>
<gene>
    <name evidence="2" type="ORF">DB32_004375</name>
</gene>
<dbReference type="EMBL" id="CP011125">
    <property type="protein sequence ID" value="AKF07226.1"/>
    <property type="molecule type" value="Genomic_DNA"/>
</dbReference>
<dbReference type="InterPro" id="IPR051783">
    <property type="entry name" value="NAD(P)-dependent_oxidoreduct"/>
</dbReference>
<name>A0A0F6YIX1_9BACT</name>
<dbReference type="Gene3D" id="3.40.50.720">
    <property type="entry name" value="NAD(P)-binding Rossmann-like Domain"/>
    <property type="match status" value="1"/>
</dbReference>
<reference evidence="2 3" key="1">
    <citation type="submission" date="2015-03" db="EMBL/GenBank/DDBJ databases">
        <title>Genome assembly of Sandaracinus amylolyticus DSM 53668.</title>
        <authorList>
            <person name="Sharma G."/>
            <person name="Subramanian S."/>
        </authorList>
    </citation>
    <scope>NUCLEOTIDE SEQUENCE [LARGE SCALE GENOMIC DNA]</scope>
    <source>
        <strain evidence="2 3">DSM 53668</strain>
    </source>
</reference>